<keyword evidence="1" id="KW-0808">Transferase</keyword>
<evidence type="ECO:0000256" key="1">
    <source>
        <dbReference type="ARBA" id="ARBA00022679"/>
    </source>
</evidence>
<dbReference type="InterPro" id="IPR050832">
    <property type="entry name" value="Bact_Acetyltransf"/>
</dbReference>
<dbReference type="OrthoDB" id="70840at2"/>
<proteinExistence type="predicted"/>
<dbReference type="GO" id="GO:0016747">
    <property type="term" value="F:acyltransferase activity, transferring groups other than amino-acyl groups"/>
    <property type="evidence" value="ECO:0007669"/>
    <property type="project" value="InterPro"/>
</dbReference>
<dbReference type="Gene3D" id="3.40.630.30">
    <property type="match status" value="1"/>
</dbReference>
<sequence length="178" mass="19295">MSAGPAADGSGTARVAVRVTWRALRWDDPAAVTLRDAMDADLAPRYEDLRAERERLRAAAVPGGPTTAPLTTEVLVSWVAFDGDVPVATASLRRLADTGTFEVKRLFVAPTHRRLGLAAAAVEAVEGSARAAGIDRLRLQTGVRQPEAVALYERTGWRRIPPYAPYPDESSICFEKRL</sequence>
<name>A0A1Y0HUW1_CELCE</name>
<protein>
    <recommendedName>
        <fullName evidence="3">N-acetyltransferase domain-containing protein</fullName>
    </recommendedName>
</protein>
<dbReference type="AlphaFoldDB" id="A0A1Y0HUW1"/>
<evidence type="ECO:0000256" key="2">
    <source>
        <dbReference type="ARBA" id="ARBA00023315"/>
    </source>
</evidence>
<organism evidence="4 5">
    <name type="scientific">Cellulosimicrobium cellulans</name>
    <name type="common">Arthrobacter luteus</name>
    <dbReference type="NCBI Taxonomy" id="1710"/>
    <lineage>
        <taxon>Bacteria</taxon>
        <taxon>Bacillati</taxon>
        <taxon>Actinomycetota</taxon>
        <taxon>Actinomycetes</taxon>
        <taxon>Micrococcales</taxon>
        <taxon>Promicromonosporaceae</taxon>
        <taxon>Cellulosimicrobium</taxon>
    </lineage>
</organism>
<evidence type="ECO:0000313" key="5">
    <source>
        <dbReference type="Proteomes" id="UP000196228"/>
    </source>
</evidence>
<dbReference type="SUPFAM" id="SSF55729">
    <property type="entry name" value="Acyl-CoA N-acyltransferases (Nat)"/>
    <property type="match status" value="1"/>
</dbReference>
<dbReference type="PROSITE" id="PS51186">
    <property type="entry name" value="GNAT"/>
    <property type="match status" value="1"/>
</dbReference>
<dbReference type="RefSeq" id="WP_087470982.1">
    <property type="nucleotide sequence ID" value="NZ_CP021383.1"/>
</dbReference>
<dbReference type="InterPro" id="IPR000182">
    <property type="entry name" value="GNAT_dom"/>
</dbReference>
<dbReference type="PANTHER" id="PTHR43877">
    <property type="entry name" value="AMINOALKYLPHOSPHONATE N-ACETYLTRANSFERASE-RELATED-RELATED"/>
    <property type="match status" value="1"/>
</dbReference>
<dbReference type="PANTHER" id="PTHR43877:SF2">
    <property type="entry name" value="AMINOALKYLPHOSPHONATE N-ACETYLTRANSFERASE-RELATED"/>
    <property type="match status" value="1"/>
</dbReference>
<gene>
    <name evidence="4" type="ORF">CBR64_11220</name>
</gene>
<keyword evidence="2" id="KW-0012">Acyltransferase</keyword>
<dbReference type="CDD" id="cd04301">
    <property type="entry name" value="NAT_SF"/>
    <property type="match status" value="1"/>
</dbReference>
<accession>A0A1Y0HUW1</accession>
<dbReference type="Pfam" id="PF00583">
    <property type="entry name" value="Acetyltransf_1"/>
    <property type="match status" value="1"/>
</dbReference>
<dbReference type="EMBL" id="CP021383">
    <property type="protein sequence ID" value="ARU51967.1"/>
    <property type="molecule type" value="Genomic_DNA"/>
</dbReference>
<dbReference type="KEGG" id="cceu:CBR64_11220"/>
<feature type="domain" description="N-acetyltransferase" evidence="3">
    <location>
        <begin position="32"/>
        <end position="178"/>
    </location>
</feature>
<evidence type="ECO:0000313" key="4">
    <source>
        <dbReference type="EMBL" id="ARU51967.1"/>
    </source>
</evidence>
<dbReference type="Proteomes" id="UP000196228">
    <property type="component" value="Chromosome"/>
</dbReference>
<reference evidence="4 5" key="1">
    <citation type="submission" date="2017-05" db="EMBL/GenBank/DDBJ databases">
        <authorList>
            <person name="Song R."/>
            <person name="Chenine A.L."/>
            <person name="Ruprecht R.M."/>
        </authorList>
    </citation>
    <scope>NUCLEOTIDE SEQUENCE [LARGE SCALE GENOMIC DNA]</scope>
    <source>
        <strain evidence="4 5">PSBB019</strain>
    </source>
</reference>
<evidence type="ECO:0000259" key="3">
    <source>
        <dbReference type="PROSITE" id="PS51186"/>
    </source>
</evidence>
<dbReference type="InterPro" id="IPR016181">
    <property type="entry name" value="Acyl_CoA_acyltransferase"/>
</dbReference>